<dbReference type="EnsemblPlants" id="AES93817">
    <property type="protein sequence ID" value="AES93817"/>
    <property type="gene ID" value="MTR_5g007800"/>
</dbReference>
<evidence type="ECO:0000313" key="2">
    <source>
        <dbReference type="EnsemblPlants" id="AES93817"/>
    </source>
</evidence>
<protein>
    <submittedName>
        <fullName evidence="1 2">Uncharacterized protein</fullName>
    </submittedName>
</protein>
<evidence type="ECO:0000313" key="3">
    <source>
        <dbReference type="Proteomes" id="UP000002051"/>
    </source>
</evidence>
<proteinExistence type="predicted"/>
<gene>
    <name evidence="1" type="ordered locus">MTR_5g007800</name>
</gene>
<dbReference type="PaxDb" id="3880-AES93817"/>
<reference evidence="2" key="3">
    <citation type="submission" date="2015-04" db="UniProtKB">
        <authorList>
            <consortium name="EnsemblPlants"/>
        </authorList>
    </citation>
    <scope>IDENTIFICATION</scope>
    <source>
        <strain evidence="2">cv. Jemalong A17</strain>
    </source>
</reference>
<dbReference type="EMBL" id="CM001221">
    <property type="protein sequence ID" value="AES93817.1"/>
    <property type="molecule type" value="Genomic_DNA"/>
</dbReference>
<sequence length="73" mass="8719">MVESRKLYQHACDVDSLEQHADINLWRQITRNKPLKVRAFAIRNKPLKVRAQDPFNPCRKPRMRGKTMMLRLC</sequence>
<dbReference type="Proteomes" id="UP000002051">
    <property type="component" value="Chromosome 5"/>
</dbReference>
<name>G7K6H9_MEDTR</name>
<accession>G7K6H9</accession>
<reference evidence="1 3" key="2">
    <citation type="journal article" date="2014" name="BMC Genomics">
        <title>An improved genome release (version Mt4.0) for the model legume Medicago truncatula.</title>
        <authorList>
            <person name="Tang H."/>
            <person name="Krishnakumar V."/>
            <person name="Bidwell S."/>
            <person name="Rosen B."/>
            <person name="Chan A."/>
            <person name="Zhou S."/>
            <person name="Gentzbittel L."/>
            <person name="Childs K.L."/>
            <person name="Yandell M."/>
            <person name="Gundlach H."/>
            <person name="Mayer K.F."/>
            <person name="Schwartz D.C."/>
            <person name="Town C.D."/>
        </authorList>
    </citation>
    <scope>GENOME REANNOTATION</scope>
    <source>
        <strain evidence="2 3">cv. Jemalong A17</strain>
    </source>
</reference>
<organism evidence="1 3">
    <name type="scientific">Medicago truncatula</name>
    <name type="common">Barrel medic</name>
    <name type="synonym">Medicago tribuloides</name>
    <dbReference type="NCBI Taxonomy" id="3880"/>
    <lineage>
        <taxon>Eukaryota</taxon>
        <taxon>Viridiplantae</taxon>
        <taxon>Streptophyta</taxon>
        <taxon>Embryophyta</taxon>
        <taxon>Tracheophyta</taxon>
        <taxon>Spermatophyta</taxon>
        <taxon>Magnoliopsida</taxon>
        <taxon>eudicotyledons</taxon>
        <taxon>Gunneridae</taxon>
        <taxon>Pentapetalae</taxon>
        <taxon>rosids</taxon>
        <taxon>fabids</taxon>
        <taxon>Fabales</taxon>
        <taxon>Fabaceae</taxon>
        <taxon>Papilionoideae</taxon>
        <taxon>50 kb inversion clade</taxon>
        <taxon>NPAAA clade</taxon>
        <taxon>Hologalegina</taxon>
        <taxon>IRL clade</taxon>
        <taxon>Trifolieae</taxon>
        <taxon>Medicago</taxon>
    </lineage>
</organism>
<dbReference type="AlphaFoldDB" id="G7K6H9"/>
<dbReference type="HOGENOM" id="CLU_2708558_0_0_1"/>
<reference evidence="1 3" key="1">
    <citation type="journal article" date="2011" name="Nature">
        <title>The Medicago genome provides insight into the evolution of rhizobial symbioses.</title>
        <authorList>
            <person name="Young N.D."/>
            <person name="Debelle F."/>
            <person name="Oldroyd G.E."/>
            <person name="Geurts R."/>
            <person name="Cannon S.B."/>
            <person name="Udvardi M.K."/>
            <person name="Benedito V.A."/>
            <person name="Mayer K.F."/>
            <person name="Gouzy J."/>
            <person name="Schoof H."/>
            <person name="Van de Peer Y."/>
            <person name="Proost S."/>
            <person name="Cook D.R."/>
            <person name="Meyers B.C."/>
            <person name="Spannagl M."/>
            <person name="Cheung F."/>
            <person name="De Mita S."/>
            <person name="Krishnakumar V."/>
            <person name="Gundlach H."/>
            <person name="Zhou S."/>
            <person name="Mudge J."/>
            <person name="Bharti A.K."/>
            <person name="Murray J.D."/>
            <person name="Naoumkina M.A."/>
            <person name="Rosen B."/>
            <person name="Silverstein K.A."/>
            <person name="Tang H."/>
            <person name="Rombauts S."/>
            <person name="Zhao P.X."/>
            <person name="Zhou P."/>
            <person name="Barbe V."/>
            <person name="Bardou P."/>
            <person name="Bechner M."/>
            <person name="Bellec A."/>
            <person name="Berger A."/>
            <person name="Berges H."/>
            <person name="Bidwell S."/>
            <person name="Bisseling T."/>
            <person name="Choisne N."/>
            <person name="Couloux A."/>
            <person name="Denny R."/>
            <person name="Deshpande S."/>
            <person name="Dai X."/>
            <person name="Doyle J.J."/>
            <person name="Dudez A.M."/>
            <person name="Farmer A.D."/>
            <person name="Fouteau S."/>
            <person name="Franken C."/>
            <person name="Gibelin C."/>
            <person name="Gish J."/>
            <person name="Goldstein S."/>
            <person name="Gonzalez A.J."/>
            <person name="Green P.J."/>
            <person name="Hallab A."/>
            <person name="Hartog M."/>
            <person name="Hua A."/>
            <person name="Humphray S.J."/>
            <person name="Jeong D.H."/>
            <person name="Jing Y."/>
            <person name="Jocker A."/>
            <person name="Kenton S.M."/>
            <person name="Kim D.J."/>
            <person name="Klee K."/>
            <person name="Lai H."/>
            <person name="Lang C."/>
            <person name="Lin S."/>
            <person name="Macmil S.L."/>
            <person name="Magdelenat G."/>
            <person name="Matthews L."/>
            <person name="McCorrison J."/>
            <person name="Monaghan E.L."/>
            <person name="Mun J.H."/>
            <person name="Najar F.Z."/>
            <person name="Nicholson C."/>
            <person name="Noirot C."/>
            <person name="O'Bleness M."/>
            <person name="Paule C.R."/>
            <person name="Poulain J."/>
            <person name="Prion F."/>
            <person name="Qin B."/>
            <person name="Qu C."/>
            <person name="Retzel E.F."/>
            <person name="Riddle C."/>
            <person name="Sallet E."/>
            <person name="Samain S."/>
            <person name="Samson N."/>
            <person name="Sanders I."/>
            <person name="Saurat O."/>
            <person name="Scarpelli C."/>
            <person name="Schiex T."/>
            <person name="Segurens B."/>
            <person name="Severin A.J."/>
            <person name="Sherrier D.J."/>
            <person name="Shi R."/>
            <person name="Sims S."/>
            <person name="Singer S.R."/>
            <person name="Sinharoy S."/>
            <person name="Sterck L."/>
            <person name="Viollet A."/>
            <person name="Wang B.B."/>
            <person name="Wang K."/>
            <person name="Wang M."/>
            <person name="Wang X."/>
            <person name="Warfsmann J."/>
            <person name="Weissenbach J."/>
            <person name="White D.D."/>
            <person name="White J.D."/>
            <person name="Wiley G.B."/>
            <person name="Wincker P."/>
            <person name="Xing Y."/>
            <person name="Yang L."/>
            <person name="Yao Z."/>
            <person name="Ying F."/>
            <person name="Zhai J."/>
            <person name="Zhou L."/>
            <person name="Zuber A."/>
            <person name="Denarie J."/>
            <person name="Dixon R.A."/>
            <person name="May G.D."/>
            <person name="Schwartz D.C."/>
            <person name="Rogers J."/>
            <person name="Quetier F."/>
            <person name="Town C.D."/>
            <person name="Roe B.A."/>
        </authorList>
    </citation>
    <scope>NUCLEOTIDE SEQUENCE [LARGE SCALE GENOMIC DNA]</scope>
    <source>
        <strain evidence="1">A17</strain>
        <strain evidence="2 3">cv. Jemalong A17</strain>
    </source>
</reference>
<evidence type="ECO:0000313" key="1">
    <source>
        <dbReference type="EMBL" id="AES93817.1"/>
    </source>
</evidence>
<keyword evidence="3" id="KW-1185">Reference proteome</keyword>